<sequence length="201" mass="23061">MECFVSVNDIRRYFDGEMKQEERDQFYLHLPDCIKCQEHFEEVKKTIALTQSASHIEAPPAFTSKVMDNLPHKKPRRRWKTWIHNHPLIVAALVCFIFSSIVFWLIWIGSDEVTISGEGNVEVIRETNTVLVPEGEMIEGDLVVRNGNVDVQGEVHGDLTVIHGEMSTTGQVTGDVEEINQMLAWIWYEIKTLTKDTWSSS</sequence>
<dbReference type="EMBL" id="JACHHJ010000006">
    <property type="protein sequence ID" value="MBB6451370.1"/>
    <property type="molecule type" value="Genomic_DNA"/>
</dbReference>
<reference evidence="2 3" key="1">
    <citation type="submission" date="2020-08" db="EMBL/GenBank/DDBJ databases">
        <title>Genomic Encyclopedia of Type Strains, Phase IV (KMG-IV): sequencing the most valuable type-strain genomes for metagenomic binning, comparative biology and taxonomic classification.</title>
        <authorList>
            <person name="Goeker M."/>
        </authorList>
    </citation>
    <scope>NUCLEOTIDE SEQUENCE [LARGE SCALE GENOMIC DNA]</scope>
    <source>
        <strain evidence="2 3">DSM 21769</strain>
    </source>
</reference>
<name>A0A841PRF1_9BACL</name>
<protein>
    <submittedName>
        <fullName evidence="2">Anti-sigma factor RsiW</fullName>
    </submittedName>
</protein>
<keyword evidence="1" id="KW-0812">Transmembrane</keyword>
<evidence type="ECO:0000256" key="1">
    <source>
        <dbReference type="SAM" id="Phobius"/>
    </source>
</evidence>
<organism evidence="2 3">
    <name type="scientific">Geomicrobium halophilum</name>
    <dbReference type="NCBI Taxonomy" id="549000"/>
    <lineage>
        <taxon>Bacteria</taxon>
        <taxon>Bacillati</taxon>
        <taxon>Bacillota</taxon>
        <taxon>Bacilli</taxon>
        <taxon>Bacillales</taxon>
        <taxon>Geomicrobium</taxon>
    </lineage>
</organism>
<feature type="transmembrane region" description="Helical" evidence="1">
    <location>
        <begin position="86"/>
        <end position="107"/>
    </location>
</feature>
<dbReference type="AlphaFoldDB" id="A0A841PRF1"/>
<evidence type="ECO:0000313" key="2">
    <source>
        <dbReference type="EMBL" id="MBB6451370.1"/>
    </source>
</evidence>
<comment type="caution">
    <text evidence="2">The sequence shown here is derived from an EMBL/GenBank/DDBJ whole genome shotgun (WGS) entry which is preliminary data.</text>
</comment>
<dbReference type="Gene3D" id="1.10.10.1320">
    <property type="entry name" value="Anti-sigma factor, zinc-finger domain"/>
    <property type="match status" value="1"/>
</dbReference>
<keyword evidence="1" id="KW-1133">Transmembrane helix</keyword>
<dbReference type="RefSeq" id="WP_184405452.1">
    <property type="nucleotide sequence ID" value="NZ_JACHHJ010000006.1"/>
</dbReference>
<gene>
    <name evidence="2" type="ORF">HNR44_003377</name>
</gene>
<dbReference type="Proteomes" id="UP000568839">
    <property type="component" value="Unassembled WGS sequence"/>
</dbReference>
<keyword evidence="1" id="KW-0472">Membrane</keyword>
<proteinExistence type="predicted"/>
<accession>A0A841PRF1</accession>
<evidence type="ECO:0000313" key="3">
    <source>
        <dbReference type="Proteomes" id="UP000568839"/>
    </source>
</evidence>
<dbReference type="InterPro" id="IPR041916">
    <property type="entry name" value="Anti_sigma_zinc_sf"/>
</dbReference>
<keyword evidence="3" id="KW-1185">Reference proteome</keyword>